<organism evidence="2 3">
    <name type="scientific">Angomonas deanei</name>
    <dbReference type="NCBI Taxonomy" id="59799"/>
    <lineage>
        <taxon>Eukaryota</taxon>
        <taxon>Discoba</taxon>
        <taxon>Euglenozoa</taxon>
        <taxon>Kinetoplastea</taxon>
        <taxon>Metakinetoplastina</taxon>
        <taxon>Trypanosomatida</taxon>
        <taxon>Trypanosomatidae</taxon>
        <taxon>Strigomonadinae</taxon>
        <taxon>Angomonas</taxon>
    </lineage>
</organism>
<dbReference type="EMBL" id="LR877173">
    <property type="protein sequence ID" value="CAD2222975.1"/>
    <property type="molecule type" value="Genomic_DNA"/>
</dbReference>
<dbReference type="Pfam" id="PF00339">
    <property type="entry name" value="Arrestin_N"/>
    <property type="match status" value="1"/>
</dbReference>
<dbReference type="VEuPathDB" id="TriTrypDB:ADEAN_001053400"/>
<keyword evidence="3" id="KW-1185">Reference proteome</keyword>
<dbReference type="Proteomes" id="UP000515908">
    <property type="component" value="Chromosome 29"/>
</dbReference>
<accession>A0A7G2CTV4</accession>
<name>A0A7G2CTV4_9TRYP</name>
<dbReference type="SUPFAM" id="SSF81296">
    <property type="entry name" value="E set domains"/>
    <property type="match status" value="1"/>
</dbReference>
<reference evidence="2 3" key="1">
    <citation type="submission" date="2020-08" db="EMBL/GenBank/DDBJ databases">
        <authorList>
            <person name="Newling K."/>
            <person name="Davey J."/>
            <person name="Forrester S."/>
        </authorList>
    </citation>
    <scope>NUCLEOTIDE SEQUENCE [LARGE SCALE GENOMIC DNA]</scope>
    <source>
        <strain evidence="3">Crithidia deanei Carvalho (ATCC PRA-265)</strain>
    </source>
</reference>
<dbReference type="InterPro" id="IPR014752">
    <property type="entry name" value="Arrestin-like_C"/>
</dbReference>
<gene>
    <name evidence="2" type="ORF">ADEAN_001053400</name>
</gene>
<dbReference type="Gene3D" id="2.60.40.640">
    <property type="match status" value="1"/>
</dbReference>
<sequence>MSDPDVDLNLVLNEFVVTQTHCLEGQVHLELKRSISFRAVRLVISGREDVTIESGSHVIQKTNYSLKKFITFVGSMKGVPEGEREVLTYSAGYYTFPFSIPIGANLPPSFLALTVNSCVVLRYRARAEMELMDKVSITDTKAFRVRPVLSAIRGDPDSSRGGPVTVSGTVFQHNCLGCFCGQQSGDVTVKFRVIPAAWSLYNSHEDAVAKRRSGNKLLLHARVKNESEEHISEIKVILRNIICIPQDAKKRSATSVEVGKGHLVGADIKPGEITEVFIEASVNITDFCYDREKTQHPLPTFRTTAVVSFYTIDFDFPKNNISGNLTGLFPFDVTEVLSTNEEANNGGRYFGETVFANEKYLPSPAEIRLPEAERIYGRDDITYLPRAEKAPLTHRFLDEDEVDRLMRSFHEHEPLFEEEECAVTATVIPGNVVEGRLDKQSRRNY</sequence>
<protein>
    <submittedName>
        <fullName evidence="2">Arrestin (Or S-antigen), N-terminal domain containing protein, putative</fullName>
    </submittedName>
</protein>
<evidence type="ECO:0000313" key="2">
    <source>
        <dbReference type="EMBL" id="CAD2222975.1"/>
    </source>
</evidence>
<feature type="domain" description="Arrestin-like N-terminal" evidence="1">
    <location>
        <begin position="23"/>
        <end position="148"/>
    </location>
</feature>
<evidence type="ECO:0000313" key="3">
    <source>
        <dbReference type="Proteomes" id="UP000515908"/>
    </source>
</evidence>
<proteinExistence type="predicted"/>
<dbReference type="InterPro" id="IPR011021">
    <property type="entry name" value="Arrestin-like_N"/>
</dbReference>
<dbReference type="InterPro" id="IPR014756">
    <property type="entry name" value="Ig_E-set"/>
</dbReference>
<dbReference type="AlphaFoldDB" id="A0A7G2CTV4"/>
<evidence type="ECO:0000259" key="1">
    <source>
        <dbReference type="Pfam" id="PF00339"/>
    </source>
</evidence>